<evidence type="ECO:0000313" key="2">
    <source>
        <dbReference type="Proteomes" id="UP000009135"/>
    </source>
</evidence>
<protein>
    <submittedName>
        <fullName evidence="1">Uncharacterized protein</fullName>
    </submittedName>
</protein>
<dbReference type="KEGG" id="mhe:MHC_04400"/>
<dbReference type="STRING" id="1111676.MHC_04400"/>
<gene>
    <name evidence="1" type="ordered locus">MHC_04400</name>
</gene>
<dbReference type="AlphaFoldDB" id="H6N7W4"/>
<keyword evidence="2" id="KW-1185">Reference proteome</keyword>
<sequence length="230" mass="26076">MTTLYKGIIGAVGVTSGIGLTALYKSGSFEKQQVISSLLSSSNKDRRKLVKSSSGAEDGWKQSWKEYREVFNNTGKNPFSLALTKETGSVTSVNATQEFMSACESWESKKVKNIEDEDYQTFLKYCTRNTLMSDLIKENGRQALVKSGTETSDAKWTKVWEEYKKHNIVKTAQSDYWKLNDWANKNGSSTVPVSFMNRCDSELNRSYYDVHGDDYKKVVDWCTEEAPKKP</sequence>
<organism evidence="1 2">
    <name type="scientific">Mycoplasma haemocanis (strain Illinois)</name>
    <dbReference type="NCBI Taxonomy" id="1111676"/>
    <lineage>
        <taxon>Bacteria</taxon>
        <taxon>Bacillati</taxon>
        <taxon>Mycoplasmatota</taxon>
        <taxon>Mollicutes</taxon>
        <taxon>Mycoplasmataceae</taxon>
        <taxon>Mycoplasma</taxon>
    </lineage>
</organism>
<dbReference type="EMBL" id="CP003199">
    <property type="protein sequence ID" value="AEW45736.1"/>
    <property type="molecule type" value="Genomic_DNA"/>
</dbReference>
<dbReference type="OrthoDB" id="9823933at2"/>
<reference evidence="1 2" key="1">
    <citation type="journal article" date="2012" name="J. Bacteriol.">
        <title>Complete genome sequence of Mycoplasma haemocanis strain Illinois.</title>
        <authorList>
            <person name="do Nascimento N.C."/>
            <person name="Guimaraes A.M."/>
            <person name="Santos A.P."/>
            <person name="Sanmiguel P.J."/>
            <person name="Messick J.B."/>
        </authorList>
    </citation>
    <scope>NUCLEOTIDE SEQUENCE [LARGE SCALE GENOMIC DNA]</scope>
    <source>
        <strain evidence="1 2">Illinois</strain>
    </source>
</reference>
<dbReference type="HOGENOM" id="CLU_098620_0_0_14"/>
<accession>H6N7W4</accession>
<name>H6N7W4_MYCHN</name>
<evidence type="ECO:0000313" key="1">
    <source>
        <dbReference type="EMBL" id="AEW45736.1"/>
    </source>
</evidence>
<proteinExistence type="predicted"/>
<dbReference type="Proteomes" id="UP000009135">
    <property type="component" value="Chromosome"/>
</dbReference>